<dbReference type="InterPro" id="IPR001841">
    <property type="entry name" value="Znf_RING"/>
</dbReference>
<dbReference type="PANTHER" id="PTHR45768">
    <property type="entry name" value="E3 UBIQUITIN-PROTEIN LIGASE RNF13-LIKE"/>
    <property type="match status" value="1"/>
</dbReference>
<dbReference type="PANTHER" id="PTHR45768:SF13">
    <property type="entry name" value="TRANSCRIPTION FACTOR C2H2 FAMILY-RELATED"/>
    <property type="match status" value="1"/>
</dbReference>
<dbReference type="InterPro" id="IPR013083">
    <property type="entry name" value="Znf_RING/FYVE/PHD"/>
</dbReference>
<comment type="catalytic activity">
    <reaction evidence="1">
        <text>S-ubiquitinyl-[E2 ubiquitin-conjugating enzyme]-L-cysteine + [acceptor protein]-L-lysine = [E2 ubiquitin-conjugating enzyme]-L-cysteine + N(6)-ubiquitinyl-[acceptor protein]-L-lysine.</text>
        <dbReference type="EC" id="2.3.2.27"/>
    </reaction>
</comment>
<keyword evidence="10" id="KW-0862">Zinc</keyword>
<proteinExistence type="inferred from homology"/>
<comment type="pathway">
    <text evidence="3">Protein modification; protein ubiquitination.</text>
</comment>
<evidence type="ECO:0000256" key="4">
    <source>
        <dbReference type="ARBA" id="ARBA00012483"/>
    </source>
</evidence>
<keyword evidence="9" id="KW-0833">Ubl conjugation pathway</keyword>
<dbReference type="GO" id="GO:0008270">
    <property type="term" value="F:zinc ion binding"/>
    <property type="evidence" value="ECO:0007669"/>
    <property type="project" value="UniProtKB-KW"/>
</dbReference>
<evidence type="ECO:0000256" key="13">
    <source>
        <dbReference type="ARBA" id="ARBA00024209"/>
    </source>
</evidence>
<evidence type="ECO:0000256" key="2">
    <source>
        <dbReference type="ARBA" id="ARBA00004167"/>
    </source>
</evidence>
<evidence type="ECO:0000313" key="16">
    <source>
        <dbReference type="Proteomes" id="UP000516437"/>
    </source>
</evidence>
<accession>A0A6A1UNI5</accession>
<evidence type="ECO:0000256" key="5">
    <source>
        <dbReference type="ARBA" id="ARBA00022679"/>
    </source>
</evidence>
<dbReference type="GO" id="GO:0016020">
    <property type="term" value="C:membrane"/>
    <property type="evidence" value="ECO:0007669"/>
    <property type="project" value="UniProtKB-SubCell"/>
</dbReference>
<dbReference type="GO" id="GO:0061630">
    <property type="term" value="F:ubiquitin protein ligase activity"/>
    <property type="evidence" value="ECO:0007669"/>
    <property type="project" value="UniProtKB-EC"/>
</dbReference>
<sequence>MEIIISVTLLLAGIAVLVAIHVCLSGRDLGRRNQGDNMIQESSNGSKRMSTVELKRLPSFDFKAGGKETSSVDCAVCLENFKMGDKCRLLPNCRHSFHVRCIDSLAVEDTRLSTLSIDIIEERKVAF</sequence>
<comment type="caution">
    <text evidence="15">The sequence shown here is derived from an EMBL/GenBank/DDBJ whole genome shotgun (WGS) entry which is preliminary data.</text>
</comment>
<dbReference type="Proteomes" id="UP000516437">
    <property type="component" value="Chromosome 8"/>
</dbReference>
<dbReference type="SUPFAM" id="SSF57850">
    <property type="entry name" value="RING/U-box"/>
    <property type="match status" value="1"/>
</dbReference>
<evidence type="ECO:0000256" key="7">
    <source>
        <dbReference type="ARBA" id="ARBA00022723"/>
    </source>
</evidence>
<keyword evidence="8" id="KW-0863">Zinc-finger</keyword>
<keyword evidence="16" id="KW-1185">Reference proteome</keyword>
<name>A0A6A1UNI5_9ROSI</name>
<evidence type="ECO:0000256" key="10">
    <source>
        <dbReference type="ARBA" id="ARBA00022833"/>
    </source>
</evidence>
<dbReference type="Pfam" id="PF17123">
    <property type="entry name" value="zf-RING_11"/>
    <property type="match status" value="1"/>
</dbReference>
<dbReference type="AlphaFoldDB" id="A0A6A1UNI5"/>
<organism evidence="15 16">
    <name type="scientific">Morella rubra</name>
    <name type="common">Chinese bayberry</name>
    <dbReference type="NCBI Taxonomy" id="262757"/>
    <lineage>
        <taxon>Eukaryota</taxon>
        <taxon>Viridiplantae</taxon>
        <taxon>Streptophyta</taxon>
        <taxon>Embryophyta</taxon>
        <taxon>Tracheophyta</taxon>
        <taxon>Spermatophyta</taxon>
        <taxon>Magnoliopsida</taxon>
        <taxon>eudicotyledons</taxon>
        <taxon>Gunneridae</taxon>
        <taxon>Pentapetalae</taxon>
        <taxon>rosids</taxon>
        <taxon>fabids</taxon>
        <taxon>Fagales</taxon>
        <taxon>Myricaceae</taxon>
        <taxon>Morella</taxon>
    </lineage>
</organism>
<evidence type="ECO:0000256" key="11">
    <source>
        <dbReference type="ARBA" id="ARBA00022989"/>
    </source>
</evidence>
<evidence type="ECO:0000259" key="14">
    <source>
        <dbReference type="Pfam" id="PF17123"/>
    </source>
</evidence>
<reference evidence="15 16" key="1">
    <citation type="journal article" date="2019" name="Plant Biotechnol. J.">
        <title>The red bayberry genome and genetic basis of sex determination.</title>
        <authorList>
            <person name="Jia H.M."/>
            <person name="Jia H.J."/>
            <person name="Cai Q.L."/>
            <person name="Wang Y."/>
            <person name="Zhao H.B."/>
            <person name="Yang W.F."/>
            <person name="Wang G.Y."/>
            <person name="Li Y.H."/>
            <person name="Zhan D.L."/>
            <person name="Shen Y.T."/>
            <person name="Niu Q.F."/>
            <person name="Chang L."/>
            <person name="Qiu J."/>
            <person name="Zhao L."/>
            <person name="Xie H.B."/>
            <person name="Fu W.Y."/>
            <person name="Jin J."/>
            <person name="Li X.W."/>
            <person name="Jiao Y."/>
            <person name="Zhou C.C."/>
            <person name="Tu T."/>
            <person name="Chai C.Y."/>
            <person name="Gao J.L."/>
            <person name="Fan L.J."/>
            <person name="van de Weg E."/>
            <person name="Wang J.Y."/>
            <person name="Gao Z.S."/>
        </authorList>
    </citation>
    <scope>NUCLEOTIDE SEQUENCE [LARGE SCALE GENOMIC DNA]</scope>
    <source>
        <tissue evidence="15">Leaves</tissue>
    </source>
</reference>
<evidence type="ECO:0000256" key="9">
    <source>
        <dbReference type="ARBA" id="ARBA00022786"/>
    </source>
</evidence>
<feature type="domain" description="RING-type" evidence="14">
    <location>
        <begin position="73"/>
        <end position="102"/>
    </location>
</feature>
<evidence type="ECO:0000256" key="3">
    <source>
        <dbReference type="ARBA" id="ARBA00004906"/>
    </source>
</evidence>
<gene>
    <name evidence="15" type="ORF">CJ030_MR8G004395</name>
</gene>
<dbReference type="EC" id="2.3.2.27" evidence="4"/>
<protein>
    <recommendedName>
        <fullName evidence="4">RING-type E3 ubiquitin transferase</fullName>
        <ecNumber evidence="4">2.3.2.27</ecNumber>
    </recommendedName>
</protein>
<dbReference type="Gene3D" id="3.30.40.10">
    <property type="entry name" value="Zinc/RING finger domain, C3HC4 (zinc finger)"/>
    <property type="match status" value="1"/>
</dbReference>
<keyword evidence="12" id="KW-0472">Membrane</keyword>
<keyword evidence="11" id="KW-1133">Transmembrane helix</keyword>
<evidence type="ECO:0000256" key="1">
    <source>
        <dbReference type="ARBA" id="ARBA00000900"/>
    </source>
</evidence>
<evidence type="ECO:0000256" key="8">
    <source>
        <dbReference type="ARBA" id="ARBA00022771"/>
    </source>
</evidence>
<keyword evidence="5" id="KW-0808">Transferase</keyword>
<keyword evidence="7" id="KW-0479">Metal-binding</keyword>
<comment type="similarity">
    <text evidence="13">Belongs to the RING-type zinc finger family. ATL subfamily.</text>
</comment>
<dbReference type="EMBL" id="RXIC02000026">
    <property type="protein sequence ID" value="KAB1201859.1"/>
    <property type="molecule type" value="Genomic_DNA"/>
</dbReference>
<evidence type="ECO:0000256" key="6">
    <source>
        <dbReference type="ARBA" id="ARBA00022692"/>
    </source>
</evidence>
<comment type="subcellular location">
    <subcellularLocation>
        <location evidence="2">Membrane</location>
        <topology evidence="2">Single-pass membrane protein</topology>
    </subcellularLocation>
</comment>
<evidence type="ECO:0000256" key="12">
    <source>
        <dbReference type="ARBA" id="ARBA00023136"/>
    </source>
</evidence>
<evidence type="ECO:0000313" key="15">
    <source>
        <dbReference type="EMBL" id="KAB1201859.1"/>
    </source>
</evidence>
<dbReference type="OrthoDB" id="8062037at2759"/>
<keyword evidence="6" id="KW-0812">Transmembrane</keyword>